<dbReference type="RefSeq" id="WP_160964204.1">
    <property type="nucleotide sequence ID" value="NZ_WVUD01000080.1"/>
</dbReference>
<evidence type="ECO:0000313" key="5">
    <source>
        <dbReference type="Proteomes" id="UP000482487"/>
    </source>
</evidence>
<evidence type="ECO:0000256" key="1">
    <source>
        <dbReference type="ARBA" id="ARBA00022630"/>
    </source>
</evidence>
<dbReference type="InterPro" id="IPR005025">
    <property type="entry name" value="FMN_Rdtase-like_dom"/>
</dbReference>
<dbReference type="Proteomes" id="UP000482487">
    <property type="component" value="Unassembled WGS sequence"/>
</dbReference>
<evidence type="ECO:0000313" key="4">
    <source>
        <dbReference type="EMBL" id="MYL85340.1"/>
    </source>
</evidence>
<dbReference type="PANTHER" id="PTHR43278:SF2">
    <property type="entry name" value="IRON-SULFUR FLAVOPROTEIN"/>
    <property type="match status" value="1"/>
</dbReference>
<dbReference type="GO" id="GO:0016491">
    <property type="term" value="F:oxidoreductase activity"/>
    <property type="evidence" value="ECO:0007669"/>
    <property type="project" value="InterPro"/>
</dbReference>
<dbReference type="EMBL" id="WVUD01000080">
    <property type="protein sequence ID" value="MYL85340.1"/>
    <property type="molecule type" value="Genomic_DNA"/>
</dbReference>
<dbReference type="Pfam" id="PF03358">
    <property type="entry name" value="FMN_red"/>
    <property type="match status" value="1"/>
</dbReference>
<evidence type="ECO:0000259" key="3">
    <source>
        <dbReference type="Pfam" id="PF03358"/>
    </source>
</evidence>
<dbReference type="Gene3D" id="3.40.50.360">
    <property type="match status" value="1"/>
</dbReference>
<protein>
    <submittedName>
        <fullName evidence="4">Flavodoxin family protein</fullName>
    </submittedName>
</protein>
<keyword evidence="5" id="KW-1185">Reference proteome</keyword>
<dbReference type="PANTHER" id="PTHR43278">
    <property type="entry name" value="NAD(P)H-DEPENDENT FMN-CONTAINING OXIDOREDUCTASE YWQN-RELATED"/>
    <property type="match status" value="1"/>
</dbReference>
<dbReference type="InterPro" id="IPR029039">
    <property type="entry name" value="Flavoprotein-like_sf"/>
</dbReference>
<keyword evidence="2" id="KW-0288">FMN</keyword>
<name>A0A7C9IW24_9BACT</name>
<gene>
    <name evidence="4" type="ORF">GTA51_19795</name>
</gene>
<proteinExistence type="predicted"/>
<dbReference type="OrthoDB" id="6398207at2"/>
<dbReference type="InterPro" id="IPR051796">
    <property type="entry name" value="ISF_SsuE-like"/>
</dbReference>
<accession>A0A7C9IW24</accession>
<comment type="caution">
    <text evidence="4">The sequence shown here is derived from an EMBL/GenBank/DDBJ whole genome shotgun (WGS) entry which is preliminary data.</text>
</comment>
<dbReference type="SUPFAM" id="SSF52218">
    <property type="entry name" value="Flavoproteins"/>
    <property type="match status" value="1"/>
</dbReference>
<organism evidence="4 5">
    <name type="scientific">Solidesulfovibrio aerotolerans</name>
    <dbReference type="NCBI Taxonomy" id="295255"/>
    <lineage>
        <taxon>Bacteria</taxon>
        <taxon>Pseudomonadati</taxon>
        <taxon>Thermodesulfobacteriota</taxon>
        <taxon>Desulfovibrionia</taxon>
        <taxon>Desulfovibrionales</taxon>
        <taxon>Desulfovibrionaceae</taxon>
        <taxon>Solidesulfovibrio</taxon>
    </lineage>
</organism>
<keyword evidence="1" id="KW-0285">Flavoprotein</keyword>
<dbReference type="AlphaFoldDB" id="A0A7C9IW24"/>
<feature type="domain" description="NADPH-dependent FMN reductase-like" evidence="3">
    <location>
        <begin position="1"/>
        <end position="105"/>
    </location>
</feature>
<evidence type="ECO:0000256" key="2">
    <source>
        <dbReference type="ARBA" id="ARBA00022643"/>
    </source>
</evidence>
<reference evidence="4 5" key="1">
    <citation type="submission" date="2020-01" db="EMBL/GenBank/DDBJ databases">
        <title>Genome sequence of Desulfovibrio aerotolerans DSM 16695(T).</title>
        <authorList>
            <person name="Karnachuk O."/>
            <person name="Avakyan M."/>
            <person name="Mardanov A."/>
            <person name="Kadnikov V."/>
            <person name="Ravin N."/>
        </authorList>
    </citation>
    <scope>NUCLEOTIDE SEQUENCE [LARGE SCALE GENOMIC DNA]</scope>
    <source>
        <strain evidence="4 5">DSM 16695</strain>
    </source>
</reference>
<sequence length="220" mass="24193">MNILAINGSPRKKWNTAMLLGSALEGAAAAGATTKLVHLYDYAYKGCISCFECKRLGGKNYGQCAVKDELKPLLAEAAAADALIIGTPVYFGAETGETRSFMERLLFPYLTYTPGYASIFPRPIPTALIYDMNVPEAAIVERQYDSFIERARGFMERTFGACEVLTVTDTYQFDDYAKYLCTVWDADAKAKRRAEVFPQDLAKAFALGERLAAGMPQAQA</sequence>